<dbReference type="Gene3D" id="2.60.40.10">
    <property type="entry name" value="Immunoglobulins"/>
    <property type="match status" value="1"/>
</dbReference>
<dbReference type="EMBL" id="LSYV01000004">
    <property type="protein sequence ID" value="KXZ55300.1"/>
    <property type="molecule type" value="Genomic_DNA"/>
</dbReference>
<evidence type="ECO:0000313" key="1">
    <source>
        <dbReference type="EMBL" id="KXZ55300.1"/>
    </source>
</evidence>
<dbReference type="STRING" id="33097.A0A150H155"/>
<comment type="caution">
    <text evidence="1">The sequence shown here is derived from an EMBL/GenBank/DDBJ whole genome shotgun (WGS) entry which is preliminary data.</text>
</comment>
<proteinExistence type="predicted"/>
<evidence type="ECO:0008006" key="3">
    <source>
        <dbReference type="Google" id="ProtNLM"/>
    </source>
</evidence>
<gene>
    <name evidence="1" type="ORF">GPECTOR_3g435</name>
</gene>
<organism evidence="1 2">
    <name type="scientific">Gonium pectorale</name>
    <name type="common">Green alga</name>
    <dbReference type="NCBI Taxonomy" id="33097"/>
    <lineage>
        <taxon>Eukaryota</taxon>
        <taxon>Viridiplantae</taxon>
        <taxon>Chlorophyta</taxon>
        <taxon>core chlorophytes</taxon>
        <taxon>Chlorophyceae</taxon>
        <taxon>CS clade</taxon>
        <taxon>Chlamydomonadales</taxon>
        <taxon>Volvocaceae</taxon>
        <taxon>Gonium</taxon>
    </lineage>
</organism>
<evidence type="ECO:0000313" key="2">
    <source>
        <dbReference type="Proteomes" id="UP000075714"/>
    </source>
</evidence>
<name>A0A150H155_GONPE</name>
<protein>
    <recommendedName>
        <fullName evidence="3">Fibronectin type-III domain-containing protein</fullName>
    </recommendedName>
</protein>
<dbReference type="OrthoDB" id="537551at2759"/>
<sequence length="298" mass="29939">MYSTLYAQADDVFVSYAPPDPAVGQVLAMQSAPLPSVVGVGGIVAAGAVNITRVGLLHRVNVDGNALAASGVSCVCGTNGCNCTAPAPCQGSTCSVGPSALVPGTTYKVGATTGPVPAGTVTTAADTTAPRLASSTVVAPGSITPGGFQLSGLQLDTSGLAYVMVAKPLTVTAGFLDPASEVLAVPVRCVVLANVQASPSAVVVSGLDNDTTYTVRVIAEDTSGNRRAYSSALRTVDLRPPSIMAVDVRPSFRNVNLSVTLSEPGSVVGFLYTAANAGNFTLATPTTWPPIAQDDQLA</sequence>
<dbReference type="InterPro" id="IPR013783">
    <property type="entry name" value="Ig-like_fold"/>
</dbReference>
<reference evidence="2" key="1">
    <citation type="journal article" date="2016" name="Nat. Commun.">
        <title>The Gonium pectorale genome demonstrates co-option of cell cycle regulation during the evolution of multicellularity.</title>
        <authorList>
            <person name="Hanschen E.R."/>
            <person name="Marriage T.N."/>
            <person name="Ferris P.J."/>
            <person name="Hamaji T."/>
            <person name="Toyoda A."/>
            <person name="Fujiyama A."/>
            <person name="Neme R."/>
            <person name="Noguchi H."/>
            <person name="Minakuchi Y."/>
            <person name="Suzuki M."/>
            <person name="Kawai-Toyooka H."/>
            <person name="Smith D.R."/>
            <person name="Sparks H."/>
            <person name="Anderson J."/>
            <person name="Bakaric R."/>
            <person name="Luria V."/>
            <person name="Karger A."/>
            <person name="Kirschner M.W."/>
            <person name="Durand P.M."/>
            <person name="Michod R.E."/>
            <person name="Nozaki H."/>
            <person name="Olson B.J."/>
        </authorList>
    </citation>
    <scope>NUCLEOTIDE SEQUENCE [LARGE SCALE GENOMIC DNA]</scope>
    <source>
        <strain evidence="2">NIES-2863</strain>
    </source>
</reference>
<dbReference type="Proteomes" id="UP000075714">
    <property type="component" value="Unassembled WGS sequence"/>
</dbReference>
<keyword evidence="2" id="KW-1185">Reference proteome</keyword>
<accession>A0A150H155</accession>
<dbReference type="AlphaFoldDB" id="A0A150H155"/>